<dbReference type="EMBL" id="PVWQ01000002">
    <property type="protein sequence ID" value="RDW89921.1"/>
    <property type="molecule type" value="Genomic_DNA"/>
</dbReference>
<dbReference type="OrthoDB" id="4509699at2759"/>
<feature type="region of interest" description="Disordered" evidence="1">
    <location>
        <begin position="188"/>
        <end position="228"/>
    </location>
</feature>
<gene>
    <name evidence="2" type="ORF">DSM5745_01696</name>
</gene>
<organism evidence="2 3">
    <name type="scientific">Aspergillus mulundensis</name>
    <dbReference type="NCBI Taxonomy" id="1810919"/>
    <lineage>
        <taxon>Eukaryota</taxon>
        <taxon>Fungi</taxon>
        <taxon>Dikarya</taxon>
        <taxon>Ascomycota</taxon>
        <taxon>Pezizomycotina</taxon>
        <taxon>Eurotiomycetes</taxon>
        <taxon>Eurotiomycetidae</taxon>
        <taxon>Eurotiales</taxon>
        <taxon>Aspergillaceae</taxon>
        <taxon>Aspergillus</taxon>
        <taxon>Aspergillus subgen. Nidulantes</taxon>
    </lineage>
</organism>
<evidence type="ECO:0000256" key="1">
    <source>
        <dbReference type="SAM" id="MobiDB-lite"/>
    </source>
</evidence>
<proteinExistence type="predicted"/>
<evidence type="ECO:0000313" key="2">
    <source>
        <dbReference type="EMBL" id="RDW89921.1"/>
    </source>
</evidence>
<sequence>MPPLRRCEANKRAQPVLGAESPGVLYAADGQWFVGVGRVVALGVTYRLSGPEHLRVYVEPVPGKSGGDYDFFHPVTREWMDELPQTNPVPGVECTRHQRKSLPNRWRDLPAITRRPKLGEEYPGRYFPPKAPKRFVYVGVGKVVKTGVDEGRIWAEVEPIPGKTGGKYEFFDPWTGQDMPADYWPGEEEEWDKQTPNHTKHANNAAPDPEVKVVRRQTRRARPLGIQKRRYRHRVAEIEADVRGAKERGQHEARAEG</sequence>
<dbReference type="GeneID" id="38112066"/>
<protein>
    <submittedName>
        <fullName evidence="2">Uncharacterized protein</fullName>
    </submittedName>
</protein>
<reference evidence="2 3" key="1">
    <citation type="journal article" date="2018" name="IMA Fungus">
        <title>IMA Genome-F 9: Draft genome sequence of Annulohypoxylon stygium, Aspergillus mulundensis, Berkeleyomyces basicola (syn. Thielaviopsis basicola), Ceratocystis smalleyi, two Cercospora beticola strains, Coleophoma cylindrospora, Fusarium fracticaudum, Phialophora cf. hyalina, and Morchella septimelata.</title>
        <authorList>
            <person name="Wingfield B.D."/>
            <person name="Bills G.F."/>
            <person name="Dong Y."/>
            <person name="Huang W."/>
            <person name="Nel W.J."/>
            <person name="Swalarsk-Parry B.S."/>
            <person name="Vaghefi N."/>
            <person name="Wilken P.M."/>
            <person name="An Z."/>
            <person name="de Beer Z.W."/>
            <person name="De Vos L."/>
            <person name="Chen L."/>
            <person name="Duong T.A."/>
            <person name="Gao Y."/>
            <person name="Hammerbacher A."/>
            <person name="Kikkert J.R."/>
            <person name="Li Y."/>
            <person name="Li H."/>
            <person name="Li K."/>
            <person name="Li Q."/>
            <person name="Liu X."/>
            <person name="Ma X."/>
            <person name="Naidoo K."/>
            <person name="Pethybridge S.J."/>
            <person name="Sun J."/>
            <person name="Steenkamp E.T."/>
            <person name="van der Nest M.A."/>
            <person name="van Wyk S."/>
            <person name="Wingfield M.J."/>
            <person name="Xiong C."/>
            <person name="Yue Q."/>
            <person name="Zhang X."/>
        </authorList>
    </citation>
    <scope>NUCLEOTIDE SEQUENCE [LARGE SCALE GENOMIC DNA]</scope>
    <source>
        <strain evidence="2 3">DSM 5745</strain>
    </source>
</reference>
<dbReference type="AlphaFoldDB" id="A0A3D8SUR8"/>
<evidence type="ECO:0000313" key="3">
    <source>
        <dbReference type="Proteomes" id="UP000256690"/>
    </source>
</evidence>
<name>A0A3D8SUR8_9EURO</name>
<feature type="compositionally biased region" description="Basic residues" evidence="1">
    <location>
        <begin position="214"/>
        <end position="228"/>
    </location>
</feature>
<dbReference type="RefSeq" id="XP_026606875.1">
    <property type="nucleotide sequence ID" value="XM_026743712.1"/>
</dbReference>
<comment type="caution">
    <text evidence="2">The sequence shown here is derived from an EMBL/GenBank/DDBJ whole genome shotgun (WGS) entry which is preliminary data.</text>
</comment>
<dbReference type="Proteomes" id="UP000256690">
    <property type="component" value="Unassembled WGS sequence"/>
</dbReference>
<keyword evidence="3" id="KW-1185">Reference proteome</keyword>
<accession>A0A3D8SUR8</accession>